<comment type="cofactor">
    <cofactor evidence="1">
        <name>Mg(2+)</name>
        <dbReference type="ChEBI" id="CHEBI:18420"/>
    </cofactor>
</comment>
<dbReference type="EMBL" id="CP015970">
    <property type="protein sequence ID" value="AOZ46054.1"/>
    <property type="molecule type" value="Genomic_DNA"/>
</dbReference>
<dbReference type="Gene3D" id="3.40.50.10330">
    <property type="entry name" value="Probable inorganic polyphosphate/atp-NAD kinase, domain 1"/>
    <property type="match status" value="1"/>
</dbReference>
<comment type="similarity">
    <text evidence="2">Belongs to the diacylglycerol/lipid kinase family.</text>
</comment>
<gene>
    <name evidence="11" type="ORF">A8L58_04225</name>
    <name evidence="10" type="ORF">AXH35_02760</name>
</gene>
<reference evidence="11 13" key="1">
    <citation type="journal article" date="2016" name="Plant Dis.">
        <title>Improved production of propionic acid using genome shuffling.</title>
        <authorList>
            <person name="Luna-Flores C.H."/>
            <person name="Palfreyman R.W."/>
            <person name="Kromer J.O."/>
            <person name="Nielsen L.K."/>
            <person name="Marcellin E."/>
        </authorList>
    </citation>
    <scope>NUCLEOTIDE SEQUENCE [LARGE SCALE GENOMIC DNA]</scope>
    <source>
        <strain evidence="11 13">F3E8</strain>
    </source>
</reference>
<evidence type="ECO:0000313" key="12">
    <source>
        <dbReference type="Proteomes" id="UP000075221"/>
    </source>
</evidence>
<dbReference type="SMART" id="SM00046">
    <property type="entry name" value="DAGKc"/>
    <property type="match status" value="1"/>
</dbReference>
<dbReference type="InterPro" id="IPR001206">
    <property type="entry name" value="Diacylglycerol_kinase_cat_dom"/>
</dbReference>
<keyword evidence="7" id="KW-0443">Lipid metabolism</keyword>
<evidence type="ECO:0000313" key="11">
    <source>
        <dbReference type="EMBL" id="AOZ46054.1"/>
    </source>
</evidence>
<evidence type="ECO:0000256" key="1">
    <source>
        <dbReference type="ARBA" id="ARBA00001946"/>
    </source>
</evidence>
<evidence type="ECO:0000256" key="5">
    <source>
        <dbReference type="ARBA" id="ARBA00022777"/>
    </source>
</evidence>
<reference evidence="10 12" key="2">
    <citation type="submission" date="2016-02" db="EMBL/GenBank/DDBJ databases">
        <title>Complete Genome Sequence of Propionibacterium acidipropionici ATCC 55737.</title>
        <authorList>
            <person name="Luna Flores C.H."/>
            <person name="Nielsen L.K."/>
            <person name="Marcellin E."/>
        </authorList>
    </citation>
    <scope>NUCLEOTIDE SEQUENCE [LARGE SCALE GENOMIC DNA]</scope>
    <source>
        <strain evidence="10 12">ATCC 55737</strain>
    </source>
</reference>
<dbReference type="InterPro" id="IPR017438">
    <property type="entry name" value="ATP-NAD_kinase_N"/>
</dbReference>
<keyword evidence="6" id="KW-0067">ATP-binding</keyword>
<dbReference type="PANTHER" id="PTHR12358:SF54">
    <property type="entry name" value="SPHINGOSINE KINASE RELATED PROTEIN"/>
    <property type="match status" value="1"/>
</dbReference>
<dbReference type="EMBL" id="CP014352">
    <property type="protein sequence ID" value="AMS04562.1"/>
    <property type="molecule type" value="Genomic_DNA"/>
</dbReference>
<keyword evidence="3" id="KW-0808">Transferase</keyword>
<dbReference type="InterPro" id="IPR050187">
    <property type="entry name" value="Lipid_Phosphate_FormReg"/>
</dbReference>
<protein>
    <submittedName>
        <fullName evidence="10">Diacylglycerol kinase</fullName>
    </submittedName>
</protein>
<proteinExistence type="inferred from homology"/>
<accession>A0AAC8YEH6</accession>
<keyword evidence="7" id="KW-0594">Phospholipid biosynthesis</keyword>
<evidence type="ECO:0000313" key="10">
    <source>
        <dbReference type="EMBL" id="AMS04562.1"/>
    </source>
</evidence>
<dbReference type="InterPro" id="IPR045540">
    <property type="entry name" value="YegS/DAGK_C"/>
</dbReference>
<evidence type="ECO:0000256" key="3">
    <source>
        <dbReference type="ARBA" id="ARBA00022679"/>
    </source>
</evidence>
<dbReference type="Proteomes" id="UP000075221">
    <property type="component" value="Chromosome"/>
</dbReference>
<dbReference type="InterPro" id="IPR016064">
    <property type="entry name" value="NAD/diacylglycerol_kinase_sf"/>
</dbReference>
<keyword evidence="4" id="KW-0547">Nucleotide-binding</keyword>
<dbReference type="GO" id="GO:0016301">
    <property type="term" value="F:kinase activity"/>
    <property type="evidence" value="ECO:0007669"/>
    <property type="project" value="UniProtKB-KW"/>
</dbReference>
<sequence length="299" mass="31752">MTGSRAVIVYNPLKVSDRPRLVRRAAELCREAGWQEPEWLATTAEDHGAGVTARAIAEGAGLVCALGGDGTVREVAGALARTGIPLGVLGLGTGNLLARNLGLPHNDFDASLRAVLRGSVRTIDLGRVRFDDGPEYCFTVIIGMGMDAELMAGAEPRLKARLGWPAYLLGSARALAQRGFGARVVVDGRRPVTGRSRMILVCNCGLLPGGIDLVPEARIDDGRLDMMTFSPRGVAGWAAATLRAVTLHRRGHRIIRHSHCRTGLVTTTFPVPAEVDGDPVGSATTMRIRVDQGALLVRA</sequence>
<dbReference type="PANTHER" id="PTHR12358">
    <property type="entry name" value="SPHINGOSINE KINASE"/>
    <property type="match status" value="1"/>
</dbReference>
<name>A0AAC8YEH6_9ACTN</name>
<dbReference type="SUPFAM" id="SSF111331">
    <property type="entry name" value="NAD kinase/diacylglycerol kinase-like"/>
    <property type="match status" value="1"/>
</dbReference>
<dbReference type="AlphaFoldDB" id="A0AAC8YEH6"/>
<dbReference type="GO" id="GO:0005524">
    <property type="term" value="F:ATP binding"/>
    <property type="evidence" value="ECO:0007669"/>
    <property type="project" value="UniProtKB-KW"/>
</dbReference>
<dbReference type="PROSITE" id="PS50146">
    <property type="entry name" value="DAGK"/>
    <property type="match status" value="1"/>
</dbReference>
<keyword evidence="8" id="KW-1208">Phospholipid metabolism</keyword>
<dbReference type="Pfam" id="PF19279">
    <property type="entry name" value="YegS_C"/>
    <property type="match status" value="1"/>
</dbReference>
<evidence type="ECO:0000256" key="4">
    <source>
        <dbReference type="ARBA" id="ARBA00022741"/>
    </source>
</evidence>
<dbReference type="Proteomes" id="UP000178666">
    <property type="component" value="Chromosome"/>
</dbReference>
<keyword evidence="7" id="KW-0444">Lipid biosynthesis</keyword>
<organism evidence="10 12">
    <name type="scientific">Acidipropionibacterium acidipropionici</name>
    <dbReference type="NCBI Taxonomy" id="1748"/>
    <lineage>
        <taxon>Bacteria</taxon>
        <taxon>Bacillati</taxon>
        <taxon>Actinomycetota</taxon>
        <taxon>Actinomycetes</taxon>
        <taxon>Propionibacteriales</taxon>
        <taxon>Propionibacteriaceae</taxon>
        <taxon>Acidipropionibacterium</taxon>
    </lineage>
</organism>
<evidence type="ECO:0000313" key="13">
    <source>
        <dbReference type="Proteomes" id="UP000178666"/>
    </source>
</evidence>
<keyword evidence="13" id="KW-1185">Reference proteome</keyword>
<evidence type="ECO:0000256" key="2">
    <source>
        <dbReference type="ARBA" id="ARBA00005983"/>
    </source>
</evidence>
<evidence type="ECO:0000256" key="6">
    <source>
        <dbReference type="ARBA" id="ARBA00022840"/>
    </source>
</evidence>
<evidence type="ECO:0000259" key="9">
    <source>
        <dbReference type="PROSITE" id="PS50146"/>
    </source>
</evidence>
<dbReference type="GO" id="GO:0008654">
    <property type="term" value="P:phospholipid biosynthetic process"/>
    <property type="evidence" value="ECO:0007669"/>
    <property type="project" value="UniProtKB-KW"/>
</dbReference>
<dbReference type="Gene3D" id="2.60.200.40">
    <property type="match status" value="1"/>
</dbReference>
<dbReference type="RefSeq" id="WP_062818998.1">
    <property type="nucleotide sequence ID" value="NZ_CP014352.1"/>
</dbReference>
<keyword evidence="5 10" id="KW-0418">Kinase</keyword>
<evidence type="ECO:0000256" key="8">
    <source>
        <dbReference type="ARBA" id="ARBA00023264"/>
    </source>
</evidence>
<feature type="domain" description="DAGKc" evidence="9">
    <location>
        <begin position="1"/>
        <end position="132"/>
    </location>
</feature>
<dbReference type="Pfam" id="PF00781">
    <property type="entry name" value="DAGK_cat"/>
    <property type="match status" value="1"/>
</dbReference>
<evidence type="ECO:0000256" key="7">
    <source>
        <dbReference type="ARBA" id="ARBA00023209"/>
    </source>
</evidence>